<feature type="transmembrane region" description="Helical" evidence="1">
    <location>
        <begin position="189"/>
        <end position="208"/>
    </location>
</feature>
<dbReference type="EMBL" id="QKKF02017590">
    <property type="protein sequence ID" value="RZF40846.1"/>
    <property type="molecule type" value="Genomic_DNA"/>
</dbReference>
<evidence type="ECO:0000313" key="3">
    <source>
        <dbReference type="Proteomes" id="UP000291343"/>
    </source>
</evidence>
<evidence type="ECO:0000313" key="2">
    <source>
        <dbReference type="EMBL" id="RZF40846.1"/>
    </source>
</evidence>
<gene>
    <name evidence="2" type="ORF">LSTR_LSTR003356</name>
</gene>
<sequence length="277" mass="31738">MWYTYYTGLENAGKQLMRNFEDDLCLTNFCKDLTIYETLWRKLSHLMNGFSTTMEMCYATSLTADLSILFLNLYTIYDFIENALFCQRQEKESISDYESKEIVSFVGITCFIILSVIRLYIITSSAHGAMKQLTNGFSSVMDLCYTSNLAADLSILFLNLYSIYDFAESLLFNIFFNDSLKSDREDWEIVTLVGLTCFIVFSVTRIHLITSSAHSAMKQVRDNTKRKLLNLISEIQISKPGKEQQVKKFLAKVSTTPVSIRLSGFEVNNSLFLTVTI</sequence>
<keyword evidence="1" id="KW-0812">Transmembrane</keyword>
<dbReference type="SMR" id="A0A482X5G0"/>
<keyword evidence="1" id="KW-0472">Membrane</keyword>
<name>A0A482X5G0_LAOST</name>
<feature type="transmembrane region" description="Helical" evidence="1">
    <location>
        <begin position="102"/>
        <end position="122"/>
    </location>
</feature>
<evidence type="ECO:0008006" key="4">
    <source>
        <dbReference type="Google" id="ProtNLM"/>
    </source>
</evidence>
<accession>A0A482X5G0</accession>
<dbReference type="AlphaFoldDB" id="A0A482X5G0"/>
<reference evidence="2 3" key="1">
    <citation type="journal article" date="2017" name="Gigascience">
        <title>Genome sequence of the small brown planthopper, Laodelphax striatellus.</title>
        <authorList>
            <person name="Zhu J."/>
            <person name="Jiang F."/>
            <person name="Wang X."/>
            <person name="Yang P."/>
            <person name="Bao Y."/>
            <person name="Zhao W."/>
            <person name="Wang W."/>
            <person name="Lu H."/>
            <person name="Wang Q."/>
            <person name="Cui N."/>
            <person name="Li J."/>
            <person name="Chen X."/>
            <person name="Luo L."/>
            <person name="Yu J."/>
            <person name="Kang L."/>
            <person name="Cui F."/>
        </authorList>
    </citation>
    <scope>NUCLEOTIDE SEQUENCE [LARGE SCALE GENOMIC DNA]</scope>
    <source>
        <strain evidence="2">Lst14</strain>
    </source>
</reference>
<comment type="caution">
    <text evidence="2">The sequence shown here is derived from an EMBL/GenBank/DDBJ whole genome shotgun (WGS) entry which is preliminary data.</text>
</comment>
<feature type="transmembrane region" description="Helical" evidence="1">
    <location>
        <begin position="56"/>
        <end position="77"/>
    </location>
</feature>
<evidence type="ECO:0000256" key="1">
    <source>
        <dbReference type="SAM" id="Phobius"/>
    </source>
</evidence>
<dbReference type="InParanoid" id="A0A482X5G0"/>
<keyword evidence="1" id="KW-1133">Transmembrane helix</keyword>
<protein>
    <recommendedName>
        <fullName evidence="4">Gustatory receptor</fullName>
    </recommendedName>
</protein>
<dbReference type="Proteomes" id="UP000291343">
    <property type="component" value="Unassembled WGS sequence"/>
</dbReference>
<proteinExistence type="predicted"/>
<feature type="transmembrane region" description="Helical" evidence="1">
    <location>
        <begin position="143"/>
        <end position="164"/>
    </location>
</feature>
<organism evidence="2 3">
    <name type="scientific">Laodelphax striatellus</name>
    <name type="common">Small brown planthopper</name>
    <name type="synonym">Delphax striatella</name>
    <dbReference type="NCBI Taxonomy" id="195883"/>
    <lineage>
        <taxon>Eukaryota</taxon>
        <taxon>Metazoa</taxon>
        <taxon>Ecdysozoa</taxon>
        <taxon>Arthropoda</taxon>
        <taxon>Hexapoda</taxon>
        <taxon>Insecta</taxon>
        <taxon>Pterygota</taxon>
        <taxon>Neoptera</taxon>
        <taxon>Paraneoptera</taxon>
        <taxon>Hemiptera</taxon>
        <taxon>Auchenorrhyncha</taxon>
        <taxon>Fulgoroidea</taxon>
        <taxon>Delphacidae</taxon>
        <taxon>Criomorphinae</taxon>
        <taxon>Laodelphax</taxon>
    </lineage>
</organism>
<keyword evidence="3" id="KW-1185">Reference proteome</keyword>
<dbReference type="OrthoDB" id="6625921at2759"/>